<organism evidence="2 3">
    <name type="scientific">Glaciihabitans tibetensis</name>
    <dbReference type="NCBI Taxonomy" id="1266600"/>
    <lineage>
        <taxon>Bacteria</taxon>
        <taxon>Bacillati</taxon>
        <taxon>Actinomycetota</taxon>
        <taxon>Actinomycetes</taxon>
        <taxon>Micrococcales</taxon>
        <taxon>Microbacteriaceae</taxon>
        <taxon>Glaciihabitans</taxon>
    </lineage>
</organism>
<keyword evidence="3" id="KW-1185">Reference proteome</keyword>
<keyword evidence="1" id="KW-0812">Transmembrane</keyword>
<feature type="transmembrane region" description="Helical" evidence="1">
    <location>
        <begin position="205"/>
        <end position="226"/>
    </location>
</feature>
<evidence type="ECO:0000256" key="1">
    <source>
        <dbReference type="SAM" id="Phobius"/>
    </source>
</evidence>
<comment type="caution">
    <text evidence="2">The sequence shown here is derived from an EMBL/GenBank/DDBJ whole genome shotgun (WGS) entry which is preliminary data.</text>
</comment>
<dbReference type="RefSeq" id="WP_146134458.1">
    <property type="nucleotide sequence ID" value="NZ_PVTL01000011.1"/>
</dbReference>
<name>A0A2T0V4C2_9MICO</name>
<proteinExistence type="predicted"/>
<protein>
    <submittedName>
        <fullName evidence="2">Uncharacterized protein</fullName>
    </submittedName>
</protein>
<dbReference type="OrthoDB" id="5188921at2"/>
<evidence type="ECO:0000313" key="2">
    <source>
        <dbReference type="EMBL" id="PRY65023.1"/>
    </source>
</evidence>
<keyword evidence="1" id="KW-1133">Transmembrane helix</keyword>
<sequence>MSTPTSPTSSPTLDISAAVMRWCEFYTRELPSNVATERQDELASDLYEQTVWAQDAGVATQQVRRSILARAVRGVPADLSWRHAQRRNISLASRTAIRARQANSAVVVASVSAASLIVLWGLYVLTRVMTTAARGGFSPWSNTTVTLGVATALAALGLVLMARKKTRALGTLWLIVPTAILIPTGLSLLYPISATVGVLFNQPEWAPATHLLTGGLSLFLVAASIWNWPSRPTSESAPGITKMDSL</sequence>
<feature type="transmembrane region" description="Helical" evidence="1">
    <location>
        <begin position="104"/>
        <end position="123"/>
    </location>
</feature>
<feature type="transmembrane region" description="Helical" evidence="1">
    <location>
        <begin position="143"/>
        <end position="160"/>
    </location>
</feature>
<gene>
    <name evidence="2" type="ORF">B0I08_11140</name>
</gene>
<dbReference type="Proteomes" id="UP000237983">
    <property type="component" value="Unassembled WGS sequence"/>
</dbReference>
<keyword evidence="1" id="KW-0472">Membrane</keyword>
<evidence type="ECO:0000313" key="3">
    <source>
        <dbReference type="Proteomes" id="UP000237983"/>
    </source>
</evidence>
<dbReference type="EMBL" id="PVTL01000011">
    <property type="protein sequence ID" value="PRY65023.1"/>
    <property type="molecule type" value="Genomic_DNA"/>
</dbReference>
<feature type="transmembrane region" description="Helical" evidence="1">
    <location>
        <begin position="172"/>
        <end position="193"/>
    </location>
</feature>
<dbReference type="AlphaFoldDB" id="A0A2T0V4C2"/>
<reference evidence="2 3" key="1">
    <citation type="submission" date="2018-03" db="EMBL/GenBank/DDBJ databases">
        <title>Genomic Encyclopedia of Type Strains, Phase III (KMG-III): the genomes of soil and plant-associated and newly described type strains.</title>
        <authorList>
            <person name="Whitman W."/>
        </authorList>
    </citation>
    <scope>NUCLEOTIDE SEQUENCE [LARGE SCALE GENOMIC DNA]</scope>
    <source>
        <strain evidence="2 3">CGMCC 1.12484</strain>
    </source>
</reference>
<accession>A0A2T0V4C2</accession>